<dbReference type="eggNOG" id="COG2825">
    <property type="taxonomic scope" value="Bacteria"/>
</dbReference>
<accession>H1Q541</accession>
<dbReference type="Pfam" id="PF03938">
    <property type="entry name" value="OmpH"/>
    <property type="match status" value="1"/>
</dbReference>
<sequence>MKKIILTIICVVFPLIAGAQGIKFAYFSYEEVLKAMPEYTTATKSVAELRAKYDAELKRAEDDFNSKYEDFLDGQRSFAPSILRKRQAELQDIMDKNIVFKREVDRLLKQAEADAYTPVKRKLDAVLREMGRQAGYAFIINTDNNSLPYANSAMGENITESLKAALR</sequence>
<name>H1Q541_9BACT</name>
<dbReference type="AlphaFoldDB" id="H1Q541"/>
<evidence type="ECO:0000313" key="4">
    <source>
        <dbReference type="Proteomes" id="UP000016023"/>
    </source>
</evidence>
<dbReference type="HOGENOM" id="CLU_053320_4_0_10"/>
<dbReference type="InterPro" id="IPR005632">
    <property type="entry name" value="Chaperone_Skp"/>
</dbReference>
<dbReference type="EMBL" id="AGWK01000059">
    <property type="protein sequence ID" value="EHO66019.1"/>
    <property type="molecule type" value="Genomic_DNA"/>
</dbReference>
<dbReference type="STRING" id="883158.HMPREF9140_02029"/>
<protein>
    <recommendedName>
        <fullName evidence="5">Outer membrane protein</fullName>
    </recommendedName>
</protein>
<dbReference type="PANTHER" id="PTHR35089:SF1">
    <property type="entry name" value="CHAPERONE PROTEIN SKP"/>
    <property type="match status" value="1"/>
</dbReference>
<proteinExistence type="inferred from homology"/>
<evidence type="ECO:0000256" key="2">
    <source>
        <dbReference type="ARBA" id="ARBA00022729"/>
    </source>
</evidence>
<gene>
    <name evidence="3" type="ORF">HMPREF9140_02029</name>
</gene>
<keyword evidence="2" id="KW-0732">Signal</keyword>
<dbReference type="Proteomes" id="UP000016023">
    <property type="component" value="Unassembled WGS sequence"/>
</dbReference>
<keyword evidence="4" id="KW-1185">Reference proteome</keyword>
<dbReference type="GO" id="GO:0051082">
    <property type="term" value="F:unfolded protein binding"/>
    <property type="evidence" value="ECO:0007669"/>
    <property type="project" value="InterPro"/>
</dbReference>
<dbReference type="Gene3D" id="3.30.910.20">
    <property type="entry name" value="Skp domain"/>
    <property type="match status" value="1"/>
</dbReference>
<dbReference type="GO" id="GO:0050821">
    <property type="term" value="P:protein stabilization"/>
    <property type="evidence" value="ECO:0007669"/>
    <property type="project" value="TreeGrafter"/>
</dbReference>
<dbReference type="InterPro" id="IPR024930">
    <property type="entry name" value="Skp_dom_sf"/>
</dbReference>
<comment type="similarity">
    <text evidence="1">Belongs to the Skp family.</text>
</comment>
<dbReference type="RefSeq" id="WP_006953748.1">
    <property type="nucleotide sequence ID" value="NZ_JH594523.1"/>
</dbReference>
<comment type="caution">
    <text evidence="3">The sequence shown here is derived from an EMBL/GenBank/DDBJ whole genome shotgun (WGS) entry which is preliminary data.</text>
</comment>
<dbReference type="SMART" id="SM00935">
    <property type="entry name" value="OmpH"/>
    <property type="match status" value="1"/>
</dbReference>
<dbReference type="PATRIC" id="fig|883158.3.peg.2031"/>
<evidence type="ECO:0000313" key="3">
    <source>
        <dbReference type="EMBL" id="EHO66019.1"/>
    </source>
</evidence>
<dbReference type="PANTHER" id="PTHR35089">
    <property type="entry name" value="CHAPERONE PROTEIN SKP"/>
    <property type="match status" value="1"/>
</dbReference>
<evidence type="ECO:0008006" key="5">
    <source>
        <dbReference type="Google" id="ProtNLM"/>
    </source>
</evidence>
<reference evidence="3 4" key="1">
    <citation type="submission" date="2011-12" db="EMBL/GenBank/DDBJ databases">
        <title>The Genome Sequence of Prevotella micans F0438.</title>
        <authorList>
            <consortium name="The Broad Institute Genome Sequencing Platform"/>
            <person name="Earl A."/>
            <person name="Ward D."/>
            <person name="Feldgarden M."/>
            <person name="Gevers D."/>
            <person name="Izard J."/>
            <person name="Baranova O.V."/>
            <person name="Blanton J.M."/>
            <person name="Wade W.G."/>
            <person name="Dewhirst F.E."/>
            <person name="Young S.K."/>
            <person name="Zeng Q."/>
            <person name="Gargeya S."/>
            <person name="Fitzgerald M."/>
            <person name="Haas B."/>
            <person name="Abouelleil A."/>
            <person name="Alvarado L."/>
            <person name="Arachchi H.M."/>
            <person name="Berlin A."/>
            <person name="Chapman S.B."/>
            <person name="Gearin G."/>
            <person name="Goldberg J."/>
            <person name="Griggs A."/>
            <person name="Gujja S."/>
            <person name="Hansen M."/>
            <person name="Heiman D."/>
            <person name="Howarth C."/>
            <person name="Larimer J."/>
            <person name="Lui A."/>
            <person name="MacDonald P.J.P."/>
            <person name="McCowen C."/>
            <person name="Montmayeur A."/>
            <person name="Murphy C."/>
            <person name="Neiman D."/>
            <person name="Pearson M."/>
            <person name="Priest M."/>
            <person name="Roberts A."/>
            <person name="Saif S."/>
            <person name="Shea T."/>
            <person name="Sisk P."/>
            <person name="Stolte C."/>
            <person name="Sykes S."/>
            <person name="Wortman J."/>
            <person name="Nusbaum C."/>
            <person name="Birren B."/>
        </authorList>
    </citation>
    <scope>NUCLEOTIDE SEQUENCE [LARGE SCALE GENOMIC DNA]</scope>
    <source>
        <strain evidence="3 4">F0438</strain>
    </source>
</reference>
<evidence type="ECO:0000256" key="1">
    <source>
        <dbReference type="ARBA" id="ARBA00009091"/>
    </source>
</evidence>
<dbReference type="SUPFAM" id="SSF111384">
    <property type="entry name" value="OmpH-like"/>
    <property type="match status" value="1"/>
</dbReference>
<dbReference type="GO" id="GO:0005829">
    <property type="term" value="C:cytosol"/>
    <property type="evidence" value="ECO:0007669"/>
    <property type="project" value="TreeGrafter"/>
</dbReference>
<organism evidence="3 4">
    <name type="scientific">Prevotella micans F0438</name>
    <dbReference type="NCBI Taxonomy" id="883158"/>
    <lineage>
        <taxon>Bacteria</taxon>
        <taxon>Pseudomonadati</taxon>
        <taxon>Bacteroidota</taxon>
        <taxon>Bacteroidia</taxon>
        <taxon>Bacteroidales</taxon>
        <taxon>Prevotellaceae</taxon>
        <taxon>Prevotella</taxon>
    </lineage>
</organism>